<dbReference type="OrthoDB" id="1883113at2"/>
<dbReference type="EMBL" id="FQXK01000014">
    <property type="protein sequence ID" value="SHI17315.1"/>
    <property type="molecule type" value="Genomic_DNA"/>
</dbReference>
<dbReference type="GO" id="GO:0016740">
    <property type="term" value="F:transferase activity"/>
    <property type="evidence" value="ECO:0007669"/>
    <property type="project" value="UniProtKB-KW"/>
</dbReference>
<dbReference type="Pfam" id="PF13692">
    <property type="entry name" value="Glyco_trans_1_4"/>
    <property type="match status" value="1"/>
</dbReference>
<dbReference type="Proteomes" id="UP000184278">
    <property type="component" value="Unassembled WGS sequence"/>
</dbReference>
<accession>A0A1M5YZB9</accession>
<evidence type="ECO:0000313" key="1">
    <source>
        <dbReference type="EMBL" id="SHI17315.1"/>
    </source>
</evidence>
<name>A0A1M5YZB9_BUTFI</name>
<dbReference type="AlphaFoldDB" id="A0A1M5YZB9"/>
<evidence type="ECO:0000313" key="2">
    <source>
        <dbReference type="Proteomes" id="UP000184278"/>
    </source>
</evidence>
<dbReference type="Gene3D" id="3.40.50.2000">
    <property type="entry name" value="Glycogen Phosphorylase B"/>
    <property type="match status" value="1"/>
</dbReference>
<dbReference type="STRING" id="1121131.SAMN02745229_01839"/>
<reference evidence="2" key="1">
    <citation type="submission" date="2016-11" db="EMBL/GenBank/DDBJ databases">
        <authorList>
            <person name="Varghese N."/>
            <person name="Submissions S."/>
        </authorList>
    </citation>
    <scope>NUCLEOTIDE SEQUENCE [LARGE SCALE GENOMIC DNA]</scope>
    <source>
        <strain evidence="2">DSM 3071</strain>
    </source>
</reference>
<keyword evidence="1" id="KW-0808">Transferase</keyword>
<sequence>MAYADVKDIILQVVREIKNDFNYYALISKVSELLEYLNVSPSDREYAYQIIDACADDIDDIQLRMFFYSILMQMPICLVKNNIALEKSVNTLLDSKKLPPKERFVYFYELSYRVFITPALQTNENKLYLWKLYNSIIKEYHDAIWSDYAFPYINKDKRKKDFYVVITDQILYEEHGPTKSTLDRCRALIATGKNVLLINTGEMCFNNNPVLFYGFFSADHRDELDNKDNIYYKGYNIPFCQIGKGVMDAQRLREYMQIIYDYSPDMVIDIGGNTLLGNICNYFIPVLAVTLGPDNLVRTTEKWQTIGRKLNDNDRYILNKIGYPEDKVIEIVMTFECKEQSINLSKSELGMQEDEFEVVIVGGRLDSEVGPDFLEMMRKAVRKIDNICFNFCGRFNKYEKMIGEDPVLSKRSRFLGTQSDMMAVLDNIDLYVNPIRLGGGTSAQEAMLKGVPVVTCRTGDVYANCHDDFAVDDYDEMINVIERYVNDIDYYKEQSEKARRLGELEHDTIGEFSRIIEECHKRDDDNYFRNTGVYPD</sequence>
<protein>
    <submittedName>
        <fullName evidence="1">Glycosyl transferases group 1</fullName>
    </submittedName>
</protein>
<organism evidence="1 2">
    <name type="scientific">Butyrivibrio fibrisolvens DSM 3071</name>
    <dbReference type="NCBI Taxonomy" id="1121131"/>
    <lineage>
        <taxon>Bacteria</taxon>
        <taxon>Bacillati</taxon>
        <taxon>Bacillota</taxon>
        <taxon>Clostridia</taxon>
        <taxon>Lachnospirales</taxon>
        <taxon>Lachnospiraceae</taxon>
        <taxon>Butyrivibrio</taxon>
    </lineage>
</organism>
<proteinExistence type="predicted"/>
<keyword evidence="2" id="KW-1185">Reference proteome</keyword>
<dbReference type="GeneID" id="89508435"/>
<dbReference type="RefSeq" id="WP_073387188.1">
    <property type="nucleotide sequence ID" value="NZ_FQXK01000014.1"/>
</dbReference>
<gene>
    <name evidence="1" type="ORF">SAMN02745229_01839</name>
</gene>
<dbReference type="SUPFAM" id="SSF53756">
    <property type="entry name" value="UDP-Glycosyltransferase/glycogen phosphorylase"/>
    <property type="match status" value="1"/>
</dbReference>